<evidence type="ECO:0000313" key="3">
    <source>
        <dbReference type="Proteomes" id="UP000247702"/>
    </source>
</evidence>
<dbReference type="SUPFAM" id="SSF81901">
    <property type="entry name" value="HCP-like"/>
    <property type="match status" value="2"/>
</dbReference>
<feature type="domain" description="BTB" evidence="1">
    <location>
        <begin position="24"/>
        <end position="99"/>
    </location>
</feature>
<dbReference type="SUPFAM" id="SSF54695">
    <property type="entry name" value="POZ domain"/>
    <property type="match status" value="1"/>
</dbReference>
<dbReference type="InterPro" id="IPR011333">
    <property type="entry name" value="SKP1/BTB/POZ_sf"/>
</dbReference>
<dbReference type="SMART" id="SM00671">
    <property type="entry name" value="SEL1"/>
    <property type="match status" value="6"/>
</dbReference>
<comment type="caution">
    <text evidence="2">The sequence shown here is derived from an EMBL/GenBank/DDBJ whole genome shotgun (WGS) entry which is preliminary data.</text>
</comment>
<dbReference type="PANTHER" id="PTHR43628">
    <property type="entry name" value="ACTIVATOR OF C KINASE PROTEIN 1-RELATED"/>
    <property type="match status" value="1"/>
</dbReference>
<dbReference type="Pfam" id="PF00651">
    <property type="entry name" value="BTB"/>
    <property type="match status" value="1"/>
</dbReference>
<dbReference type="EMBL" id="BEXD01004378">
    <property type="protein sequence ID" value="GBC10367.1"/>
    <property type="molecule type" value="Genomic_DNA"/>
</dbReference>
<accession>A0A2Z6SQF5</accession>
<dbReference type="AlphaFoldDB" id="A0A2Z6SQF5"/>
<dbReference type="Gene3D" id="3.30.710.10">
    <property type="entry name" value="Potassium Channel Kv1.1, Chain A"/>
    <property type="match status" value="1"/>
</dbReference>
<evidence type="ECO:0000313" key="2">
    <source>
        <dbReference type="EMBL" id="GBC10367.1"/>
    </source>
</evidence>
<keyword evidence="3" id="KW-1185">Reference proteome</keyword>
<name>A0A2Z6SQF5_9GLOM</name>
<dbReference type="InterPro" id="IPR011990">
    <property type="entry name" value="TPR-like_helical_dom_sf"/>
</dbReference>
<dbReference type="Gene3D" id="1.25.40.10">
    <property type="entry name" value="Tetratricopeptide repeat domain"/>
    <property type="match status" value="2"/>
</dbReference>
<dbReference type="InterPro" id="IPR006597">
    <property type="entry name" value="Sel1-like"/>
</dbReference>
<dbReference type="PROSITE" id="PS50097">
    <property type="entry name" value="BTB"/>
    <property type="match status" value="1"/>
</dbReference>
<reference evidence="2 3" key="1">
    <citation type="submission" date="2017-11" db="EMBL/GenBank/DDBJ databases">
        <title>The genome of Rhizophagus clarus HR1 reveals common genetic basis of auxotrophy among arbuscular mycorrhizal fungi.</title>
        <authorList>
            <person name="Kobayashi Y."/>
        </authorList>
    </citation>
    <scope>NUCLEOTIDE SEQUENCE [LARGE SCALE GENOMIC DNA]</scope>
    <source>
        <strain evidence="2 3">HR1</strain>
    </source>
</reference>
<dbReference type="PANTHER" id="PTHR43628:SF1">
    <property type="entry name" value="CHITIN SYNTHASE REGULATORY FACTOR 2-RELATED"/>
    <property type="match status" value="1"/>
</dbReference>
<organism evidence="2 3">
    <name type="scientific">Rhizophagus clarus</name>
    <dbReference type="NCBI Taxonomy" id="94130"/>
    <lineage>
        <taxon>Eukaryota</taxon>
        <taxon>Fungi</taxon>
        <taxon>Fungi incertae sedis</taxon>
        <taxon>Mucoromycota</taxon>
        <taxon>Glomeromycotina</taxon>
        <taxon>Glomeromycetes</taxon>
        <taxon>Glomerales</taxon>
        <taxon>Glomeraceae</taxon>
        <taxon>Rhizophagus</taxon>
    </lineage>
</organism>
<dbReference type="Gene3D" id="1.25.40.420">
    <property type="match status" value="1"/>
</dbReference>
<dbReference type="Proteomes" id="UP000247702">
    <property type="component" value="Unassembled WGS sequence"/>
</dbReference>
<dbReference type="InterPro" id="IPR000210">
    <property type="entry name" value="BTB/POZ_dom"/>
</dbReference>
<dbReference type="InterPro" id="IPR052945">
    <property type="entry name" value="Mitotic_Regulator"/>
</dbReference>
<gene>
    <name evidence="2" type="ORF">RclHR1_09570006</name>
</gene>
<dbReference type="CDD" id="cd18186">
    <property type="entry name" value="BTB_POZ_ZBTB_KLHL-like"/>
    <property type="match status" value="1"/>
</dbReference>
<sequence length="607" mass="70863">MYDNKFLPKLSQNLLEILKDNEFYDITIEVGNDPYVQIFRAHMVILNYRSPYLRRILSTNVNEKKNDGILTHIRLPNISPEIFQMVLRYIYGGRLSLEEYDTSDIIKILVASNELNLQELITHLQLFLIENKKNWMEQNFNLIYKTSFENNSFLKLQNFCVEFMSKEPEKIFNSIDFNSLSENCLISLIQHDNIKINVMQVWDYVLKWGVAQNPELPSDPSRYSKDDFNTLKNTLQQLIPFINFFNLSHKEFSDKIYPYKKILPKDLRENLIKYFINQPNNNSEPNMTKEIDSIVATSNERENFSTEKTYSIIADEINNFIYKLLNEGIDRKLEKQEVIEYFNDHNINSQKFYNWLVNNKIHTSFIFLSGYFNYHGIATSKNYSEAFKLFIGASAQDHKLAQYFVGESFLDGHGTTKNEKVAFEYYEKAANKNLPCGQNSIGYCYKNGSGTDKDLKKAFYWYEKAANNGNIKAMNNLGLCYIYGDGVKKDYDKAFELFQKSADKGYPDGIMMLGYCYDEGIGTKINKQKAFELYQNAANYGSEVAQYNLALMYEKGYGVARNIEKAIYWYNESANQGYENAKKYLKSLWIEKFIISVSGHVRSLVDH</sequence>
<dbReference type="Pfam" id="PF08238">
    <property type="entry name" value="Sel1"/>
    <property type="match status" value="6"/>
</dbReference>
<protein>
    <recommendedName>
        <fullName evidence="1">BTB domain-containing protein</fullName>
    </recommendedName>
</protein>
<proteinExistence type="predicted"/>
<dbReference type="SMART" id="SM00225">
    <property type="entry name" value="BTB"/>
    <property type="match status" value="1"/>
</dbReference>
<evidence type="ECO:0000259" key="1">
    <source>
        <dbReference type="PROSITE" id="PS50097"/>
    </source>
</evidence>